<keyword evidence="8" id="KW-1185">Reference proteome</keyword>
<evidence type="ECO:0000256" key="4">
    <source>
        <dbReference type="PROSITE-ProRule" id="PRU00723"/>
    </source>
</evidence>
<feature type="compositionally biased region" description="Acidic residues" evidence="5">
    <location>
        <begin position="333"/>
        <end position="353"/>
    </location>
</feature>
<dbReference type="Pfam" id="PF14608">
    <property type="entry name" value="zf-CCCH_2"/>
    <property type="match status" value="2"/>
</dbReference>
<dbReference type="InterPro" id="IPR000571">
    <property type="entry name" value="Znf_CCCH"/>
</dbReference>
<keyword evidence="2 4" id="KW-0863">Zinc-finger</keyword>
<feature type="zinc finger region" description="C3H1-type" evidence="4">
    <location>
        <begin position="242"/>
        <end position="268"/>
    </location>
</feature>
<evidence type="ECO:0000259" key="6">
    <source>
        <dbReference type="PROSITE" id="PS50103"/>
    </source>
</evidence>
<feature type="zinc finger region" description="C3H1-type" evidence="4">
    <location>
        <begin position="186"/>
        <end position="214"/>
    </location>
</feature>
<name>A0ABQ0CZ41_9HYPO</name>
<feature type="zinc finger region" description="C3H1-type" evidence="4">
    <location>
        <begin position="269"/>
        <end position="297"/>
    </location>
</feature>
<comment type="caution">
    <text evidence="7">The sequence shown here is derived from an EMBL/GenBank/DDBJ whole genome shotgun (WGS) entry which is preliminary data.</text>
</comment>
<dbReference type="SMART" id="SM00356">
    <property type="entry name" value="ZnF_C3H1"/>
    <property type="match status" value="4"/>
</dbReference>
<keyword evidence="3 4" id="KW-0862">Zinc</keyword>
<evidence type="ECO:0000256" key="5">
    <source>
        <dbReference type="SAM" id="MobiDB-lite"/>
    </source>
</evidence>
<dbReference type="Proteomes" id="UP001562357">
    <property type="component" value="Unassembled WGS sequence"/>
</dbReference>
<accession>A0ABQ0CZ41</accession>
<evidence type="ECO:0000256" key="2">
    <source>
        <dbReference type="ARBA" id="ARBA00022771"/>
    </source>
</evidence>
<feature type="domain" description="C3H1-type" evidence="6">
    <location>
        <begin position="218"/>
        <end position="241"/>
    </location>
</feature>
<dbReference type="PANTHER" id="PTHR46156">
    <property type="entry name" value="CCCH ZINGC FINGER"/>
    <property type="match status" value="1"/>
</dbReference>
<dbReference type="PANTHER" id="PTHR46156:SF1">
    <property type="entry name" value="ZINC FINGER CCCH DOMAIN-CONTAINING PROTEIN 3"/>
    <property type="match status" value="1"/>
</dbReference>
<dbReference type="Pfam" id="PF00642">
    <property type="entry name" value="zf-CCCH"/>
    <property type="match status" value="1"/>
</dbReference>
<feature type="domain" description="C3H1-type" evidence="6">
    <location>
        <begin position="242"/>
        <end position="268"/>
    </location>
</feature>
<sequence>MSSPGLTPGTSGWVSRNDRHRQLINANVYEKDTQTRVKAIEETRQKKLKDRKTHEKSRFNDFLRTQARAADATANSNSTAGRNELVIEGIHFHVADGGKKLVKAPGKSSGINNAVHNSLVTNTEVPTGADDRSSATPKTAVVAGVRFHRTKTGNLVANRIVQTQRYVAKPGAIAMLTMSSCSGTRKKVSQPCKIFSTTGSCPKGPSCRYQHDPAKVAICKDFLKDGRCSNGESCDLSHDATPERVPNCLHYAKGHCTKPDCPYTHSKATPGALVCEAFGFYGFCEKGADCAERHVYECPDFGNTGTCKTKGCKLLHRERASVLRNQAAKAVDAMDEDVSSDEEPIDSDDVDSDEVAEYIDADSDDSDFEHQKDFIPL</sequence>
<dbReference type="SUPFAM" id="SSF90229">
    <property type="entry name" value="CCCH zinc finger"/>
    <property type="match status" value="3"/>
</dbReference>
<feature type="domain" description="C3H1-type" evidence="6">
    <location>
        <begin position="269"/>
        <end position="297"/>
    </location>
</feature>
<feature type="region of interest" description="Disordered" evidence="5">
    <location>
        <begin position="330"/>
        <end position="353"/>
    </location>
</feature>
<feature type="domain" description="C3H1-type" evidence="6">
    <location>
        <begin position="186"/>
        <end position="214"/>
    </location>
</feature>
<feature type="zinc finger region" description="C3H1-type" evidence="4">
    <location>
        <begin position="218"/>
        <end position="241"/>
    </location>
</feature>
<gene>
    <name evidence="7" type="primary">g6933</name>
    <name evidence="7" type="ORF">EsDP_00006933</name>
</gene>
<dbReference type="Gene3D" id="4.10.1000.10">
    <property type="entry name" value="Zinc finger, CCCH-type"/>
    <property type="match status" value="2"/>
</dbReference>
<organism evidence="7 8">
    <name type="scientific">Epichloe bromicola</name>
    <dbReference type="NCBI Taxonomy" id="79588"/>
    <lineage>
        <taxon>Eukaryota</taxon>
        <taxon>Fungi</taxon>
        <taxon>Dikarya</taxon>
        <taxon>Ascomycota</taxon>
        <taxon>Pezizomycotina</taxon>
        <taxon>Sordariomycetes</taxon>
        <taxon>Hypocreomycetidae</taxon>
        <taxon>Hypocreales</taxon>
        <taxon>Clavicipitaceae</taxon>
        <taxon>Epichloe</taxon>
    </lineage>
</organism>
<evidence type="ECO:0000313" key="8">
    <source>
        <dbReference type="Proteomes" id="UP001562357"/>
    </source>
</evidence>
<evidence type="ECO:0000256" key="3">
    <source>
        <dbReference type="ARBA" id="ARBA00022833"/>
    </source>
</evidence>
<evidence type="ECO:0000256" key="1">
    <source>
        <dbReference type="ARBA" id="ARBA00022723"/>
    </source>
</evidence>
<protein>
    <recommendedName>
        <fullName evidence="6">C3H1-type domain-containing protein</fullName>
    </recommendedName>
</protein>
<keyword evidence="1 4" id="KW-0479">Metal-binding</keyword>
<reference evidence="8" key="1">
    <citation type="submission" date="2024-06" db="EMBL/GenBank/DDBJ databases">
        <title>Draft Genome Sequences of Epichloe bromicola Strains Isolated from Elymus ciliaris.</title>
        <authorList>
            <consortium name="Epichloe bromicola genome sequencing consortium"/>
            <person name="Miura A."/>
            <person name="Imano S."/>
            <person name="Ashida A."/>
            <person name="Sato I."/>
            <person name="Chiba S."/>
            <person name="Tanaka A."/>
            <person name="Camagna M."/>
            <person name="Takemoto D."/>
        </authorList>
    </citation>
    <scope>NUCLEOTIDE SEQUENCE [LARGE SCALE GENOMIC DNA]</scope>
    <source>
        <strain evidence="8">DP</strain>
    </source>
</reference>
<dbReference type="InterPro" id="IPR036855">
    <property type="entry name" value="Znf_CCCH_sf"/>
</dbReference>
<proteinExistence type="predicted"/>
<dbReference type="Gene3D" id="6.10.250.3220">
    <property type="match status" value="1"/>
</dbReference>
<dbReference type="EMBL" id="BAAFGZ010000469">
    <property type="protein sequence ID" value="GAB0138707.1"/>
    <property type="molecule type" value="Genomic_DNA"/>
</dbReference>
<evidence type="ECO:0000313" key="7">
    <source>
        <dbReference type="EMBL" id="GAB0138707.1"/>
    </source>
</evidence>
<dbReference type="PROSITE" id="PS50103">
    <property type="entry name" value="ZF_C3H1"/>
    <property type="match status" value="4"/>
</dbReference>